<dbReference type="GeneID" id="81394735"/>
<dbReference type="GO" id="GO:0005634">
    <property type="term" value="C:nucleus"/>
    <property type="evidence" value="ECO:0007669"/>
    <property type="project" value="UniProtKB-SubCell"/>
</dbReference>
<dbReference type="GO" id="GO:0000976">
    <property type="term" value="F:transcription cis-regulatory region binding"/>
    <property type="evidence" value="ECO:0007669"/>
    <property type="project" value="TreeGrafter"/>
</dbReference>
<reference evidence="8" key="1">
    <citation type="submission" date="2022-11" db="EMBL/GenBank/DDBJ databases">
        <authorList>
            <person name="Petersen C."/>
        </authorList>
    </citation>
    <scope>NUCLEOTIDE SEQUENCE</scope>
    <source>
        <strain evidence="8">IBT 34128</strain>
    </source>
</reference>
<dbReference type="FunFam" id="3.30.1370.10:FF:000091">
    <property type="entry name" value="Putative exosome complex exonuclease Rrp40"/>
    <property type="match status" value="1"/>
</dbReference>
<keyword evidence="8" id="KW-0540">Nuclease</keyword>
<dbReference type="InterPro" id="IPR051651">
    <property type="entry name" value="DMTF1_DNA-bind_reg"/>
</dbReference>
<dbReference type="GO" id="GO:0003723">
    <property type="term" value="F:RNA binding"/>
    <property type="evidence" value="ECO:0007669"/>
    <property type="project" value="UniProtKB-KW"/>
</dbReference>
<feature type="domain" description="HTH myb-type" evidence="7">
    <location>
        <begin position="583"/>
        <end position="628"/>
    </location>
</feature>
<dbReference type="Pfam" id="PF18311">
    <property type="entry name" value="Rrp40_N"/>
    <property type="match status" value="1"/>
</dbReference>
<dbReference type="SUPFAM" id="SSF46689">
    <property type="entry name" value="Homeodomain-like"/>
    <property type="match status" value="1"/>
</dbReference>
<dbReference type="SUPFAM" id="SSF54791">
    <property type="entry name" value="Eukaryotic type KH-domain (KH-domain type I)"/>
    <property type="match status" value="1"/>
</dbReference>
<dbReference type="AlphaFoldDB" id="A0A9W9F8W6"/>
<feature type="compositionally biased region" description="Basic residues" evidence="5">
    <location>
        <begin position="331"/>
        <end position="340"/>
    </location>
</feature>
<dbReference type="InterPro" id="IPR017930">
    <property type="entry name" value="Myb_dom"/>
</dbReference>
<dbReference type="OrthoDB" id="340500at2759"/>
<evidence type="ECO:0000259" key="6">
    <source>
        <dbReference type="PROSITE" id="PS50090"/>
    </source>
</evidence>
<feature type="compositionally biased region" description="Acidic residues" evidence="5">
    <location>
        <begin position="741"/>
        <end position="752"/>
    </location>
</feature>
<dbReference type="SUPFAM" id="SSF50249">
    <property type="entry name" value="Nucleic acid-binding proteins"/>
    <property type="match status" value="1"/>
</dbReference>
<evidence type="ECO:0000256" key="2">
    <source>
        <dbReference type="ARBA" id="ARBA00022884"/>
    </source>
</evidence>
<dbReference type="PROSITE" id="PS50090">
    <property type="entry name" value="MYB_LIKE"/>
    <property type="match status" value="2"/>
</dbReference>
<dbReference type="Proteomes" id="UP001141434">
    <property type="component" value="Unassembled WGS sequence"/>
</dbReference>
<keyword evidence="3" id="KW-0238">DNA-binding</keyword>
<feature type="compositionally biased region" description="Basic and acidic residues" evidence="5">
    <location>
        <begin position="430"/>
        <end position="446"/>
    </location>
</feature>
<feature type="region of interest" description="Disordered" evidence="5">
    <location>
        <begin position="737"/>
        <end position="1014"/>
    </location>
</feature>
<gene>
    <name evidence="8" type="ORF">NUU61_004985</name>
</gene>
<dbReference type="Pfam" id="PF13921">
    <property type="entry name" value="Myb_DNA-bind_6"/>
    <property type="match status" value="1"/>
</dbReference>
<evidence type="ECO:0000256" key="4">
    <source>
        <dbReference type="ARBA" id="ARBA00023242"/>
    </source>
</evidence>
<dbReference type="InterPro" id="IPR012340">
    <property type="entry name" value="NA-bd_OB-fold"/>
</dbReference>
<sequence>MATPLILLPGDEVPEGQLPATSSNPLKLGPGLRLLSQSSSTPASNHVLTATQAGLLATDAKRNTVSLMPSANRRYIPTNNDLIIAQIHHSSADYFHCVVTPHTAQALLGQLSFEGATKKTRPMLKQGELVYARVLSVGVGAGAEVELTCVNPATGKAEPGGLGPLVGGMVYDVSTGMAARLIRASSSSAEENDAVEGLVVLAELGKKLESIGGFEIAVGRNGKVWLDCSNAGDSAVKATVAIGRCLQGTDERNLNTTDQRKLVSKVLREMNLGLFCRTVHIDANNFVAWLFILTLVPAVPMGQNSSQPTGLDDMSDDMLPEIPYHQPAKDGKKKKSRSSKPKAVASATDAGNGEATPSQHVDLPSSGKRKRPSEPEHKKKRKKHQASENHVEEDAGPINVKGSLQISKNEVTEVSPNGWEQPAASQPKETSSEKPSKSPTEVDEKAVPTTPPASQPVDAGPTPDSQPKGAPARGGKEKKIRGSRPGGKNNLKVGFFVPEEVAKLEDFKLRFCTVNKVPGAIFDEMVQHSERANVGEFPGPADVITKTEFWNRIYAILPDRDRRSVYRFMRRHFQESGQKPHEWTEEQDKELIALFEKHGPKWALVAKMIGRSDDDVTQRWKNRLEHRDTMRRGAWSEAELRELLEFMQATWVSHSTLNIPDAGKDLYAMDEKLIPWGAASTAMNHVRSRQQCADKWRKIRRNVMKDRASGNPDAVFDPAAAAKKNARWNVRYASNGKSNEFVEDDDSDDSDEGGSNIPVTPPSAPRHGPVAEQQSMTHSPAEGENDPEEEPSPVSQNGVAQDHESDDAAESESEVAEPTAAGESPTSFPAPSTPQATSDVVTPRSEKRKKDEERTSPVENEKTKTATKSKKRKHSETEPEVEPDDPSSLARKQKREKKRKKKEAKQRARAEAEQRENEGQAQDTPEMKTKKSKEKCKSTQESQITQEASDNDLASVAVETEIPRKDKKERKKQKKKDKENKRRKSEQAEPEAAQSPKKKKRKSKKAARQSTGDV</sequence>
<reference evidence="8" key="2">
    <citation type="journal article" date="2023" name="IMA Fungus">
        <title>Comparative genomic study of the Penicillium genus elucidates a diverse pangenome and 15 lateral gene transfer events.</title>
        <authorList>
            <person name="Petersen C."/>
            <person name="Sorensen T."/>
            <person name="Nielsen M.R."/>
            <person name="Sondergaard T.E."/>
            <person name="Sorensen J.L."/>
            <person name="Fitzpatrick D.A."/>
            <person name="Frisvad J.C."/>
            <person name="Nielsen K.L."/>
        </authorList>
    </citation>
    <scope>NUCLEOTIDE SEQUENCE</scope>
    <source>
        <strain evidence="8">IBT 34128</strain>
    </source>
</reference>
<feature type="compositionally biased region" description="Basic residues" evidence="5">
    <location>
        <begin position="996"/>
        <end position="1007"/>
    </location>
</feature>
<feature type="compositionally biased region" description="Basic residues" evidence="5">
    <location>
        <begin position="865"/>
        <end position="874"/>
    </location>
</feature>
<proteinExistence type="predicted"/>
<dbReference type="GO" id="GO:0004527">
    <property type="term" value="F:exonuclease activity"/>
    <property type="evidence" value="ECO:0007669"/>
    <property type="project" value="UniProtKB-KW"/>
</dbReference>
<dbReference type="InterPro" id="IPR036612">
    <property type="entry name" value="KH_dom_type_1_sf"/>
</dbReference>
<dbReference type="EMBL" id="JAPMSZ010000007">
    <property type="protein sequence ID" value="KAJ5095629.1"/>
    <property type="molecule type" value="Genomic_DNA"/>
</dbReference>
<keyword evidence="8" id="KW-0269">Exonuclease</keyword>
<feature type="domain" description="Myb-like" evidence="6">
    <location>
        <begin position="575"/>
        <end position="624"/>
    </location>
</feature>
<dbReference type="Gene3D" id="3.30.1370.10">
    <property type="entry name" value="K Homology domain, type 1"/>
    <property type="match status" value="1"/>
</dbReference>
<name>A0A9W9F8W6_9EURO</name>
<dbReference type="PROSITE" id="PS51294">
    <property type="entry name" value="HTH_MYB"/>
    <property type="match status" value="1"/>
</dbReference>
<feature type="compositionally biased region" description="Basic residues" evidence="5">
    <location>
        <begin position="891"/>
        <end position="904"/>
    </location>
</feature>
<comment type="caution">
    <text evidence="8">The sequence shown here is derived from an EMBL/GenBank/DDBJ whole genome shotgun (WGS) entry which is preliminary data.</text>
</comment>
<dbReference type="RefSeq" id="XP_056511180.1">
    <property type="nucleotide sequence ID" value="XM_056655567.1"/>
</dbReference>
<evidence type="ECO:0000256" key="1">
    <source>
        <dbReference type="ARBA" id="ARBA00004123"/>
    </source>
</evidence>
<feature type="region of interest" description="Disordered" evidence="5">
    <location>
        <begin position="303"/>
        <end position="491"/>
    </location>
</feature>
<organism evidence="8 9">
    <name type="scientific">Penicillium alfredii</name>
    <dbReference type="NCBI Taxonomy" id="1506179"/>
    <lineage>
        <taxon>Eukaryota</taxon>
        <taxon>Fungi</taxon>
        <taxon>Dikarya</taxon>
        <taxon>Ascomycota</taxon>
        <taxon>Pezizomycotina</taxon>
        <taxon>Eurotiomycetes</taxon>
        <taxon>Eurotiomycetidae</taxon>
        <taxon>Eurotiales</taxon>
        <taxon>Aspergillaceae</taxon>
        <taxon>Penicillium</taxon>
    </lineage>
</organism>
<dbReference type="GO" id="GO:0003700">
    <property type="term" value="F:DNA-binding transcription factor activity"/>
    <property type="evidence" value="ECO:0007669"/>
    <property type="project" value="TreeGrafter"/>
</dbReference>
<dbReference type="Gene3D" id="1.10.10.60">
    <property type="entry name" value="Homeodomain-like"/>
    <property type="match status" value="1"/>
</dbReference>
<dbReference type="Gene3D" id="2.40.50.140">
    <property type="entry name" value="Nucleic acid-binding proteins"/>
    <property type="match status" value="1"/>
</dbReference>
<dbReference type="CDD" id="cd00167">
    <property type="entry name" value="SANT"/>
    <property type="match status" value="1"/>
</dbReference>
<dbReference type="InterPro" id="IPR041054">
    <property type="entry name" value="Rrp40_N_euk"/>
</dbReference>
<comment type="subcellular location">
    <subcellularLocation>
        <location evidence="1">Nucleus</location>
    </subcellularLocation>
</comment>
<feature type="compositionally biased region" description="Polar residues" evidence="5">
    <location>
        <begin position="402"/>
        <end position="415"/>
    </location>
</feature>
<feature type="compositionally biased region" description="Basic and acidic residues" evidence="5">
    <location>
        <begin position="844"/>
        <end position="864"/>
    </location>
</feature>
<feature type="compositionally biased region" description="Basic and acidic residues" evidence="5">
    <location>
        <begin position="905"/>
        <end position="918"/>
    </location>
</feature>
<evidence type="ECO:0000313" key="9">
    <source>
        <dbReference type="Proteomes" id="UP001141434"/>
    </source>
</evidence>
<dbReference type="Pfam" id="PF15985">
    <property type="entry name" value="KH_6"/>
    <property type="match status" value="1"/>
</dbReference>
<evidence type="ECO:0000313" key="8">
    <source>
        <dbReference type="EMBL" id="KAJ5095629.1"/>
    </source>
</evidence>
<keyword evidence="4" id="KW-0539">Nucleus</keyword>
<evidence type="ECO:0000259" key="7">
    <source>
        <dbReference type="PROSITE" id="PS51294"/>
    </source>
</evidence>
<keyword evidence="2" id="KW-0694">RNA-binding</keyword>
<feature type="compositionally biased region" description="Acidic residues" evidence="5">
    <location>
        <begin position="804"/>
        <end position="815"/>
    </location>
</feature>
<keyword evidence="9" id="KW-1185">Reference proteome</keyword>
<accession>A0A9W9F8W6</accession>
<dbReference type="InterPro" id="IPR001005">
    <property type="entry name" value="SANT/Myb"/>
</dbReference>
<feature type="domain" description="Myb-like" evidence="6">
    <location>
        <begin position="627"/>
        <end position="700"/>
    </location>
</feature>
<dbReference type="InterPro" id="IPR009057">
    <property type="entry name" value="Homeodomain-like_sf"/>
</dbReference>
<dbReference type="Pfam" id="PF21262">
    <property type="entry name" value="RRP40_S1"/>
    <property type="match status" value="1"/>
</dbReference>
<protein>
    <submittedName>
        <fullName evidence="8">Exosome complex exonuclease Rrp40</fullName>
    </submittedName>
</protein>
<dbReference type="SMART" id="SM00717">
    <property type="entry name" value="SANT"/>
    <property type="match status" value="2"/>
</dbReference>
<dbReference type="InterPro" id="IPR004088">
    <property type="entry name" value="KH_dom_type_1"/>
</dbReference>
<evidence type="ECO:0000256" key="5">
    <source>
        <dbReference type="SAM" id="MobiDB-lite"/>
    </source>
</evidence>
<keyword evidence="8" id="KW-0378">Hydrolase</keyword>
<evidence type="ECO:0000256" key="3">
    <source>
        <dbReference type="ARBA" id="ARBA00023125"/>
    </source>
</evidence>
<dbReference type="PANTHER" id="PTHR46380">
    <property type="entry name" value="CYCLIN-D-BINDING MYB-LIKE TRANSCRIPTION FACTOR 1"/>
    <property type="match status" value="1"/>
</dbReference>
<feature type="compositionally biased region" description="Polar residues" evidence="5">
    <location>
        <begin position="824"/>
        <end position="840"/>
    </location>
</feature>
<dbReference type="PANTHER" id="PTHR46380:SF2">
    <property type="entry name" value="CYCLIN-D-BINDING MYB-LIKE TRANSCRIPTION FACTOR 1"/>
    <property type="match status" value="1"/>
</dbReference>